<protein>
    <submittedName>
        <fullName evidence="1">Uncharacterized protein</fullName>
    </submittedName>
</protein>
<accession>A0A8X8CR76</accession>
<name>A0A8X8CR76_POPTO</name>
<proteinExistence type="predicted"/>
<gene>
    <name evidence="1" type="ORF">POTOM_030877</name>
</gene>
<evidence type="ECO:0000313" key="2">
    <source>
        <dbReference type="Proteomes" id="UP000886885"/>
    </source>
</evidence>
<reference evidence="1" key="1">
    <citation type="journal article" date="2020" name="bioRxiv">
        <title>Hybrid origin of Populus tomentosa Carr. identified through genome sequencing and phylogenomic analysis.</title>
        <authorList>
            <person name="An X."/>
            <person name="Gao K."/>
            <person name="Chen Z."/>
            <person name="Li J."/>
            <person name="Yang X."/>
            <person name="Yang X."/>
            <person name="Zhou J."/>
            <person name="Guo T."/>
            <person name="Zhao T."/>
            <person name="Huang S."/>
            <person name="Miao D."/>
            <person name="Khan W.U."/>
            <person name="Rao P."/>
            <person name="Ye M."/>
            <person name="Lei B."/>
            <person name="Liao W."/>
            <person name="Wang J."/>
            <person name="Ji L."/>
            <person name="Li Y."/>
            <person name="Guo B."/>
            <person name="Mustafa N.S."/>
            <person name="Li S."/>
            <person name="Yun Q."/>
            <person name="Keller S.R."/>
            <person name="Mao J."/>
            <person name="Zhang R."/>
            <person name="Strauss S.H."/>
        </authorList>
    </citation>
    <scope>NUCLEOTIDE SEQUENCE</scope>
    <source>
        <strain evidence="1">GM15</strain>
        <tissue evidence="1">Leaf</tissue>
    </source>
</reference>
<sequence length="119" mass="13445">MPELNFRGEYIKLETNDGTVSLPFVHLQILKSGAIVFVEPILIIGEMLVTKGKTYGVSFMLSMSTENSFGWDVPVFLMARIGEKGKHQCVQIDLSELCEKVEEFPLEKCRIEFGSDKKI</sequence>
<dbReference type="EMBL" id="JAAWWB010000016">
    <property type="protein sequence ID" value="KAG6763460.1"/>
    <property type="molecule type" value="Genomic_DNA"/>
</dbReference>
<organism evidence="1 2">
    <name type="scientific">Populus tomentosa</name>
    <name type="common">Chinese white poplar</name>
    <dbReference type="NCBI Taxonomy" id="118781"/>
    <lineage>
        <taxon>Eukaryota</taxon>
        <taxon>Viridiplantae</taxon>
        <taxon>Streptophyta</taxon>
        <taxon>Embryophyta</taxon>
        <taxon>Tracheophyta</taxon>
        <taxon>Spermatophyta</taxon>
        <taxon>Magnoliopsida</taxon>
        <taxon>eudicotyledons</taxon>
        <taxon>Gunneridae</taxon>
        <taxon>Pentapetalae</taxon>
        <taxon>rosids</taxon>
        <taxon>fabids</taxon>
        <taxon>Malpighiales</taxon>
        <taxon>Salicaceae</taxon>
        <taxon>Saliceae</taxon>
        <taxon>Populus</taxon>
    </lineage>
</organism>
<dbReference type="Proteomes" id="UP000886885">
    <property type="component" value="Chromosome 8D"/>
</dbReference>
<evidence type="ECO:0000313" key="1">
    <source>
        <dbReference type="EMBL" id="KAG6763460.1"/>
    </source>
</evidence>
<comment type="caution">
    <text evidence="1">The sequence shown here is derived from an EMBL/GenBank/DDBJ whole genome shotgun (WGS) entry which is preliminary data.</text>
</comment>
<dbReference type="AlphaFoldDB" id="A0A8X8CR76"/>
<keyword evidence="2" id="KW-1185">Reference proteome</keyword>